<dbReference type="InterPro" id="IPR026082">
    <property type="entry name" value="ABCA"/>
</dbReference>
<keyword evidence="4" id="KW-0812">Transmembrane</keyword>
<organism evidence="5 6">
    <name type="scientific">Acorus calamus</name>
    <name type="common">Sweet flag</name>
    <dbReference type="NCBI Taxonomy" id="4465"/>
    <lineage>
        <taxon>Eukaryota</taxon>
        <taxon>Viridiplantae</taxon>
        <taxon>Streptophyta</taxon>
        <taxon>Embryophyta</taxon>
        <taxon>Tracheophyta</taxon>
        <taxon>Spermatophyta</taxon>
        <taxon>Magnoliopsida</taxon>
        <taxon>Liliopsida</taxon>
        <taxon>Acoraceae</taxon>
        <taxon>Acorus</taxon>
    </lineage>
</organism>
<dbReference type="AlphaFoldDB" id="A0AAV9EES0"/>
<evidence type="ECO:0000256" key="4">
    <source>
        <dbReference type="SAM" id="Phobius"/>
    </source>
</evidence>
<keyword evidence="2" id="KW-0677">Repeat</keyword>
<keyword evidence="6" id="KW-1185">Reference proteome</keyword>
<sequence>MLPNCGSDQVSSSQSMSFVQAVDAYENSYAPGLGGGHLAVCGGTGGRLVAVDLRKIERARVFASPNRNQQAECFNHLGSTFFTWVIELLLPGASTTNTDSCFDAIAQAILVYLVYEKQGNLRIMMKMHGLNDAISYIYVFGLGLLGLFLFERFIEDVTFPRKWFLCMEIVPCFSLYRGLYELGQYSFEVDLIGTDTIGWKDILLNSDNNAMRDAVKESLKKVNLHDKEVADNLAGAYSGGMKRRLSVAISLIGNPHQEMEERRQSQSQSTVEGQSTSFNELDITQEVLGHRLGSATAFTIDASLADHFSKQCAYQSNPSVKILRLHFDITRFRFRLSPRIRCSRRSFRAPTTRGGTPHTQQNSCAQGDVHVTRICPWFFSFGFPHMGHGFFACNSNSPMLCDSAAFFVTHFTTVSQSTRRAPPRGSSNRSGASTRT</sequence>
<evidence type="ECO:0000313" key="6">
    <source>
        <dbReference type="Proteomes" id="UP001180020"/>
    </source>
</evidence>
<evidence type="ECO:0000256" key="3">
    <source>
        <dbReference type="SAM" id="MobiDB-lite"/>
    </source>
</evidence>
<feature type="region of interest" description="Disordered" evidence="3">
    <location>
        <begin position="417"/>
        <end position="436"/>
    </location>
</feature>
<gene>
    <name evidence="5" type="primary">ABCA6</name>
    <name evidence="5" type="ORF">QJS10_CPA07g01098</name>
</gene>
<keyword evidence="4" id="KW-0472">Membrane</keyword>
<accession>A0AAV9EES0</accession>
<reference evidence="5" key="2">
    <citation type="submission" date="2023-06" db="EMBL/GenBank/DDBJ databases">
        <authorList>
            <person name="Ma L."/>
            <person name="Liu K.-W."/>
            <person name="Li Z."/>
            <person name="Hsiao Y.-Y."/>
            <person name="Qi Y."/>
            <person name="Fu T."/>
            <person name="Tang G."/>
            <person name="Zhang D."/>
            <person name="Sun W.-H."/>
            <person name="Liu D.-K."/>
            <person name="Li Y."/>
            <person name="Chen G.-Z."/>
            <person name="Liu X.-D."/>
            <person name="Liao X.-Y."/>
            <person name="Jiang Y.-T."/>
            <person name="Yu X."/>
            <person name="Hao Y."/>
            <person name="Huang J."/>
            <person name="Zhao X.-W."/>
            <person name="Ke S."/>
            <person name="Chen Y.-Y."/>
            <person name="Wu W.-L."/>
            <person name="Hsu J.-L."/>
            <person name="Lin Y.-F."/>
            <person name="Huang M.-D."/>
            <person name="Li C.-Y."/>
            <person name="Huang L."/>
            <person name="Wang Z.-W."/>
            <person name="Zhao X."/>
            <person name="Zhong W.-Y."/>
            <person name="Peng D.-H."/>
            <person name="Ahmad S."/>
            <person name="Lan S."/>
            <person name="Zhang J.-S."/>
            <person name="Tsai W.-C."/>
            <person name="Van De Peer Y."/>
            <person name="Liu Z.-J."/>
        </authorList>
    </citation>
    <scope>NUCLEOTIDE SEQUENCE</scope>
    <source>
        <strain evidence="5">CP</strain>
        <tissue evidence="5">Leaves</tissue>
    </source>
</reference>
<proteinExistence type="predicted"/>
<evidence type="ECO:0000313" key="5">
    <source>
        <dbReference type="EMBL" id="KAK1311656.1"/>
    </source>
</evidence>
<name>A0AAV9EES0_ACOCL</name>
<protein>
    <submittedName>
        <fullName evidence="5">ABC transporter A family member 6</fullName>
    </submittedName>
</protein>
<dbReference type="PANTHER" id="PTHR19229:SF36">
    <property type="entry name" value="ATP-BINDING CASSETTE SUB-FAMILY A MEMBER 2"/>
    <property type="match status" value="1"/>
</dbReference>
<keyword evidence="1" id="KW-0813">Transport</keyword>
<evidence type="ECO:0000256" key="2">
    <source>
        <dbReference type="ARBA" id="ARBA00022737"/>
    </source>
</evidence>
<dbReference type="EMBL" id="JAUJYO010000007">
    <property type="protein sequence ID" value="KAK1311656.1"/>
    <property type="molecule type" value="Genomic_DNA"/>
</dbReference>
<keyword evidence="4" id="KW-1133">Transmembrane helix</keyword>
<reference evidence="5" key="1">
    <citation type="journal article" date="2023" name="Nat. Commun.">
        <title>Diploid and tetraploid genomes of Acorus and the evolution of monocots.</title>
        <authorList>
            <person name="Ma L."/>
            <person name="Liu K.W."/>
            <person name="Li Z."/>
            <person name="Hsiao Y.Y."/>
            <person name="Qi Y."/>
            <person name="Fu T."/>
            <person name="Tang G.D."/>
            <person name="Zhang D."/>
            <person name="Sun W.H."/>
            <person name="Liu D.K."/>
            <person name="Li Y."/>
            <person name="Chen G.Z."/>
            <person name="Liu X.D."/>
            <person name="Liao X.Y."/>
            <person name="Jiang Y.T."/>
            <person name="Yu X."/>
            <person name="Hao Y."/>
            <person name="Huang J."/>
            <person name="Zhao X.W."/>
            <person name="Ke S."/>
            <person name="Chen Y.Y."/>
            <person name="Wu W.L."/>
            <person name="Hsu J.L."/>
            <person name="Lin Y.F."/>
            <person name="Huang M.D."/>
            <person name="Li C.Y."/>
            <person name="Huang L."/>
            <person name="Wang Z.W."/>
            <person name="Zhao X."/>
            <person name="Zhong W.Y."/>
            <person name="Peng D.H."/>
            <person name="Ahmad S."/>
            <person name="Lan S."/>
            <person name="Zhang J.S."/>
            <person name="Tsai W.C."/>
            <person name="Van de Peer Y."/>
            <person name="Liu Z.J."/>
        </authorList>
    </citation>
    <scope>NUCLEOTIDE SEQUENCE</scope>
    <source>
        <strain evidence="5">CP</strain>
    </source>
</reference>
<dbReference type="PANTHER" id="PTHR19229">
    <property type="entry name" value="ATP-BINDING CASSETTE TRANSPORTER SUBFAMILY A ABCA"/>
    <property type="match status" value="1"/>
</dbReference>
<dbReference type="GO" id="GO:0005319">
    <property type="term" value="F:lipid transporter activity"/>
    <property type="evidence" value="ECO:0007669"/>
    <property type="project" value="TreeGrafter"/>
</dbReference>
<comment type="caution">
    <text evidence="5">The sequence shown here is derived from an EMBL/GenBank/DDBJ whole genome shotgun (WGS) entry which is preliminary data.</text>
</comment>
<dbReference type="GO" id="GO:0016020">
    <property type="term" value="C:membrane"/>
    <property type="evidence" value="ECO:0007669"/>
    <property type="project" value="InterPro"/>
</dbReference>
<feature type="transmembrane region" description="Helical" evidence="4">
    <location>
        <begin position="133"/>
        <end position="150"/>
    </location>
</feature>
<dbReference type="InterPro" id="IPR027417">
    <property type="entry name" value="P-loop_NTPase"/>
</dbReference>
<dbReference type="GO" id="GO:0140359">
    <property type="term" value="F:ABC-type transporter activity"/>
    <property type="evidence" value="ECO:0007669"/>
    <property type="project" value="InterPro"/>
</dbReference>
<dbReference type="Proteomes" id="UP001180020">
    <property type="component" value="Unassembled WGS sequence"/>
</dbReference>
<dbReference type="Gene3D" id="3.40.50.300">
    <property type="entry name" value="P-loop containing nucleotide triphosphate hydrolases"/>
    <property type="match status" value="1"/>
</dbReference>
<evidence type="ECO:0000256" key="1">
    <source>
        <dbReference type="ARBA" id="ARBA00022448"/>
    </source>
</evidence>